<dbReference type="Proteomes" id="UP000031518">
    <property type="component" value="Unassembled WGS sequence"/>
</dbReference>
<protein>
    <submittedName>
        <fullName evidence="1">Uncharacterized protein</fullName>
    </submittedName>
</protein>
<sequence>MARESQWAARLDAEARRGFELKKRYEWSWVLS</sequence>
<dbReference type="EMBL" id="CBXV010000003">
    <property type="protein sequence ID" value="CDM64764.1"/>
    <property type="molecule type" value="Genomic_DNA"/>
</dbReference>
<proteinExistence type="predicted"/>
<reference evidence="1 2" key="2">
    <citation type="submission" date="2015-01" db="EMBL/GenBank/DDBJ databases">
        <title>Complete genome sequence of Pyrinomonas methylaliphatogenes type strain K22T.</title>
        <authorList>
            <person name="Lee K.C.Y."/>
            <person name="Power J.F."/>
            <person name="Dunfield P.F."/>
            <person name="Morgan X.C."/>
            <person name="Huttenhower C."/>
            <person name="Stott M.B."/>
        </authorList>
    </citation>
    <scope>NUCLEOTIDE SEQUENCE [LARGE SCALE GENOMIC DNA]</scope>
    <source>
        <strain evidence="1 2">K22</strain>
    </source>
</reference>
<gene>
    <name evidence="1" type="ORF">PYK22_00759</name>
</gene>
<evidence type="ECO:0000313" key="1">
    <source>
        <dbReference type="EMBL" id="CDM64764.1"/>
    </source>
</evidence>
<name>A0A0B6WWU1_9BACT</name>
<organism evidence="1 2">
    <name type="scientific">Pyrinomonas methylaliphatogenes</name>
    <dbReference type="NCBI Taxonomy" id="454194"/>
    <lineage>
        <taxon>Bacteria</taxon>
        <taxon>Pseudomonadati</taxon>
        <taxon>Acidobacteriota</taxon>
        <taxon>Blastocatellia</taxon>
        <taxon>Blastocatellales</taxon>
        <taxon>Pyrinomonadaceae</taxon>
        <taxon>Pyrinomonas</taxon>
    </lineage>
</organism>
<accession>A0A0B6WWU1</accession>
<dbReference type="STRING" id="454194.PYK22_00759"/>
<dbReference type="AlphaFoldDB" id="A0A0B6WWU1"/>
<evidence type="ECO:0000313" key="2">
    <source>
        <dbReference type="Proteomes" id="UP000031518"/>
    </source>
</evidence>
<reference evidence="1 2" key="1">
    <citation type="submission" date="2013-12" db="EMBL/GenBank/DDBJ databases">
        <authorList>
            <person name="Stott M."/>
        </authorList>
    </citation>
    <scope>NUCLEOTIDE SEQUENCE [LARGE SCALE GENOMIC DNA]</scope>
    <source>
        <strain evidence="1 2">K22</strain>
    </source>
</reference>
<keyword evidence="2" id="KW-1185">Reference proteome</keyword>